<reference evidence="1 2" key="1">
    <citation type="journal article" date="2016" name="Nat. Commun.">
        <title>Thousands of microbial genomes shed light on interconnected biogeochemical processes in an aquifer system.</title>
        <authorList>
            <person name="Anantharaman K."/>
            <person name="Brown C.T."/>
            <person name="Hug L.A."/>
            <person name="Sharon I."/>
            <person name="Castelle C.J."/>
            <person name="Probst A.J."/>
            <person name="Thomas B.C."/>
            <person name="Singh A."/>
            <person name="Wilkins M.J."/>
            <person name="Karaoz U."/>
            <person name="Brodie E.L."/>
            <person name="Williams K.H."/>
            <person name="Hubbard S.S."/>
            <person name="Banfield J.F."/>
        </authorList>
    </citation>
    <scope>NUCLEOTIDE SEQUENCE [LARGE SCALE GENOMIC DNA]</scope>
</reference>
<dbReference type="Pfam" id="PF09720">
    <property type="entry name" value="Unstab_antitox"/>
    <property type="match status" value="1"/>
</dbReference>
<name>A0A1F7FAW9_UNCRA</name>
<evidence type="ECO:0000313" key="2">
    <source>
        <dbReference type="Proteomes" id="UP000179243"/>
    </source>
</evidence>
<protein>
    <recommendedName>
        <fullName evidence="3">Addiction module protein</fullName>
    </recommendedName>
</protein>
<sequence length="76" mass="8735">MLPLLKECEARALKLRPKERATLAEHLIASLDTLDDKDNEDLWINEANKRYLQYKKGKIPARSAKSVLRDARSTIT</sequence>
<evidence type="ECO:0008006" key="3">
    <source>
        <dbReference type="Google" id="ProtNLM"/>
    </source>
</evidence>
<accession>A0A1F7FAW9</accession>
<dbReference type="Proteomes" id="UP000179243">
    <property type="component" value="Unassembled WGS sequence"/>
</dbReference>
<proteinExistence type="predicted"/>
<evidence type="ECO:0000313" key="1">
    <source>
        <dbReference type="EMBL" id="OGK03768.1"/>
    </source>
</evidence>
<dbReference type="EMBL" id="MFYX01000083">
    <property type="protein sequence ID" value="OGK03768.1"/>
    <property type="molecule type" value="Genomic_DNA"/>
</dbReference>
<organism evidence="1 2">
    <name type="scientific">Candidatus Raymondbacteria bacterium RIFOXYD12_FULL_49_13</name>
    <dbReference type="NCBI Taxonomy" id="1817890"/>
    <lineage>
        <taxon>Bacteria</taxon>
        <taxon>Raymondiibacteriota</taxon>
    </lineage>
</organism>
<dbReference type="AlphaFoldDB" id="A0A1F7FAW9"/>
<gene>
    <name evidence="1" type="ORF">A2519_02135</name>
</gene>
<dbReference type="InterPro" id="IPR013406">
    <property type="entry name" value="CHP02574_addiction_mod"/>
</dbReference>
<comment type="caution">
    <text evidence="1">The sequence shown here is derived from an EMBL/GenBank/DDBJ whole genome shotgun (WGS) entry which is preliminary data.</text>
</comment>